<dbReference type="Proteomes" id="UP000237000">
    <property type="component" value="Unassembled WGS sequence"/>
</dbReference>
<evidence type="ECO:0000313" key="1">
    <source>
        <dbReference type="EMBL" id="PON82567.1"/>
    </source>
</evidence>
<name>A0A2P5EAJ3_TREOI</name>
<sequence>MPDDQLLDCQFIVAIKSLSREETLVAMVKRERKKWSWFRILCHHNFQTCHFLRLR</sequence>
<organism evidence="1 2">
    <name type="scientific">Trema orientale</name>
    <name type="common">Charcoal tree</name>
    <name type="synonym">Celtis orientalis</name>
    <dbReference type="NCBI Taxonomy" id="63057"/>
    <lineage>
        <taxon>Eukaryota</taxon>
        <taxon>Viridiplantae</taxon>
        <taxon>Streptophyta</taxon>
        <taxon>Embryophyta</taxon>
        <taxon>Tracheophyta</taxon>
        <taxon>Spermatophyta</taxon>
        <taxon>Magnoliopsida</taxon>
        <taxon>eudicotyledons</taxon>
        <taxon>Gunneridae</taxon>
        <taxon>Pentapetalae</taxon>
        <taxon>rosids</taxon>
        <taxon>fabids</taxon>
        <taxon>Rosales</taxon>
        <taxon>Cannabaceae</taxon>
        <taxon>Trema</taxon>
    </lineage>
</organism>
<accession>A0A2P5EAJ3</accession>
<reference evidence="2" key="1">
    <citation type="submission" date="2016-06" db="EMBL/GenBank/DDBJ databases">
        <title>Parallel loss of symbiosis genes in relatives of nitrogen-fixing non-legume Parasponia.</title>
        <authorList>
            <person name="Van Velzen R."/>
            <person name="Holmer R."/>
            <person name="Bu F."/>
            <person name="Rutten L."/>
            <person name="Van Zeijl A."/>
            <person name="Liu W."/>
            <person name="Santuari L."/>
            <person name="Cao Q."/>
            <person name="Sharma T."/>
            <person name="Shen D."/>
            <person name="Roswanjaya Y."/>
            <person name="Wardhani T."/>
            <person name="Kalhor M.S."/>
            <person name="Jansen J."/>
            <person name="Van den Hoogen J."/>
            <person name="Gungor B."/>
            <person name="Hartog M."/>
            <person name="Hontelez J."/>
            <person name="Verver J."/>
            <person name="Yang W.-C."/>
            <person name="Schijlen E."/>
            <person name="Repin R."/>
            <person name="Schilthuizen M."/>
            <person name="Schranz E."/>
            <person name="Heidstra R."/>
            <person name="Miyata K."/>
            <person name="Fedorova E."/>
            <person name="Kohlen W."/>
            <person name="Bisseling T."/>
            <person name="Smit S."/>
            <person name="Geurts R."/>
        </authorList>
    </citation>
    <scope>NUCLEOTIDE SEQUENCE [LARGE SCALE GENOMIC DNA]</scope>
    <source>
        <strain evidence="2">cv. RG33-2</strain>
    </source>
</reference>
<dbReference type="EMBL" id="JXTC01000192">
    <property type="protein sequence ID" value="PON82567.1"/>
    <property type="molecule type" value="Genomic_DNA"/>
</dbReference>
<dbReference type="InParanoid" id="A0A2P5EAJ3"/>
<protein>
    <submittedName>
        <fullName evidence="1">Uncharacterized protein</fullName>
    </submittedName>
</protein>
<dbReference type="OrthoDB" id="10390967at2759"/>
<dbReference type="AlphaFoldDB" id="A0A2P5EAJ3"/>
<evidence type="ECO:0000313" key="2">
    <source>
        <dbReference type="Proteomes" id="UP000237000"/>
    </source>
</evidence>
<comment type="caution">
    <text evidence="1">The sequence shown here is derived from an EMBL/GenBank/DDBJ whole genome shotgun (WGS) entry which is preliminary data.</text>
</comment>
<proteinExistence type="predicted"/>
<gene>
    <name evidence="1" type="ORF">TorRG33x02_216520</name>
</gene>
<keyword evidence="2" id="KW-1185">Reference proteome</keyword>